<evidence type="ECO:0000313" key="2">
    <source>
        <dbReference type="EMBL" id="KAJ7408856.1"/>
    </source>
</evidence>
<sequence length="115" mass="12604">MLILTEKLEKHQAELAEAIHTTSCTQAGWGKADRYRDCSKKRYCTNELDEWCGKKVTVNSAGPDVSSSHSQVLKTEGNKICAQTTTCLFPAAGEGNTEKQKEQTWATLPTALGLD</sequence>
<organism evidence="2 3">
    <name type="scientific">Willisornis vidua</name>
    <name type="common">Xingu scale-backed antbird</name>
    <dbReference type="NCBI Taxonomy" id="1566151"/>
    <lineage>
        <taxon>Eukaryota</taxon>
        <taxon>Metazoa</taxon>
        <taxon>Chordata</taxon>
        <taxon>Craniata</taxon>
        <taxon>Vertebrata</taxon>
        <taxon>Euteleostomi</taxon>
        <taxon>Archelosauria</taxon>
        <taxon>Archosauria</taxon>
        <taxon>Dinosauria</taxon>
        <taxon>Saurischia</taxon>
        <taxon>Theropoda</taxon>
        <taxon>Coelurosauria</taxon>
        <taxon>Aves</taxon>
        <taxon>Neognathae</taxon>
        <taxon>Neoaves</taxon>
        <taxon>Telluraves</taxon>
        <taxon>Australaves</taxon>
        <taxon>Passeriformes</taxon>
        <taxon>Thamnophilidae</taxon>
        <taxon>Willisornis</taxon>
    </lineage>
</organism>
<feature type="region of interest" description="Disordered" evidence="1">
    <location>
        <begin position="93"/>
        <end position="115"/>
    </location>
</feature>
<protein>
    <submittedName>
        <fullName evidence="2">Uncharacterized protein</fullName>
    </submittedName>
</protein>
<keyword evidence="3" id="KW-1185">Reference proteome</keyword>
<reference evidence="2" key="1">
    <citation type="submission" date="2019-10" db="EMBL/GenBank/DDBJ databases">
        <authorList>
            <person name="Soares A.E.R."/>
            <person name="Aleixo A."/>
            <person name="Schneider P."/>
            <person name="Miyaki C.Y."/>
            <person name="Schneider M.P."/>
            <person name="Mello C."/>
            <person name="Vasconcelos A.T.R."/>
        </authorList>
    </citation>
    <scope>NUCLEOTIDE SEQUENCE</scope>
    <source>
        <tissue evidence="2">Muscle</tissue>
    </source>
</reference>
<name>A0ABQ9CYD5_9PASS</name>
<comment type="caution">
    <text evidence="2">The sequence shown here is derived from an EMBL/GenBank/DDBJ whole genome shotgun (WGS) entry which is preliminary data.</text>
</comment>
<proteinExistence type="predicted"/>
<dbReference type="EMBL" id="WHWB01034514">
    <property type="protein sequence ID" value="KAJ7408856.1"/>
    <property type="molecule type" value="Genomic_DNA"/>
</dbReference>
<dbReference type="Proteomes" id="UP001145742">
    <property type="component" value="Unassembled WGS sequence"/>
</dbReference>
<accession>A0ABQ9CYD5</accession>
<gene>
    <name evidence="2" type="ORF">WISP_118284</name>
</gene>
<evidence type="ECO:0000256" key="1">
    <source>
        <dbReference type="SAM" id="MobiDB-lite"/>
    </source>
</evidence>
<evidence type="ECO:0000313" key="3">
    <source>
        <dbReference type="Proteomes" id="UP001145742"/>
    </source>
</evidence>